<accession>A0AAN7WDM3</accession>
<reference evidence="3" key="1">
    <citation type="submission" date="2023-08" db="EMBL/GenBank/DDBJ databases">
        <title>Black Yeasts Isolated from many extreme environments.</title>
        <authorList>
            <person name="Coleine C."/>
            <person name="Stajich J.E."/>
            <person name="Selbmann L."/>
        </authorList>
    </citation>
    <scope>NUCLEOTIDE SEQUENCE</scope>
    <source>
        <strain evidence="3">CCFEE 5810</strain>
    </source>
</reference>
<dbReference type="PANTHER" id="PTHR38790">
    <property type="entry name" value="2EXR DOMAIN-CONTAINING PROTEIN-RELATED"/>
    <property type="match status" value="1"/>
</dbReference>
<feature type="domain" description="DUF7730" evidence="2">
    <location>
        <begin position="53"/>
        <end position="209"/>
    </location>
</feature>
<evidence type="ECO:0000313" key="3">
    <source>
        <dbReference type="EMBL" id="KAK5703762.1"/>
    </source>
</evidence>
<feature type="region of interest" description="Disordered" evidence="1">
    <location>
        <begin position="1"/>
        <end position="38"/>
    </location>
</feature>
<dbReference type="InterPro" id="IPR056632">
    <property type="entry name" value="DUF7730"/>
</dbReference>
<organism evidence="3 4">
    <name type="scientific">Elasticomyces elasticus</name>
    <dbReference type="NCBI Taxonomy" id="574655"/>
    <lineage>
        <taxon>Eukaryota</taxon>
        <taxon>Fungi</taxon>
        <taxon>Dikarya</taxon>
        <taxon>Ascomycota</taxon>
        <taxon>Pezizomycotina</taxon>
        <taxon>Dothideomycetes</taxon>
        <taxon>Dothideomycetidae</taxon>
        <taxon>Mycosphaerellales</taxon>
        <taxon>Teratosphaeriaceae</taxon>
        <taxon>Elasticomyces</taxon>
    </lineage>
</organism>
<dbReference type="PANTHER" id="PTHR38790:SF4">
    <property type="entry name" value="2EXR DOMAIN-CONTAINING PROTEIN"/>
    <property type="match status" value="1"/>
</dbReference>
<sequence length="307" mass="34313">MTKRTAERAATASSMAPAVVEQDRPKKKSRRMKVLSTSKLSAQQKQIYESNASNSPLLRLAPEIRNRIFSILLGGKTIHVRSYTSKGSHIVIHSVCKIPGHSEETANTITRHNALLGAAEHFDKYEPLHSDCVSFHAPRLPLETMASMLPVLLSCRQIHQEAALLPYQLNNFMCPSMEWLGSFLQTLVPAQAHAIEDLTFSNTSTHHTQTFQKLAKTKLRGLKRLTCFVDFSHYTLYWGPVGPDKIDPITLSLLQFKSPALVTVSVLPYKNDNSIRSWRDSDPAPITRESMRTWALGVEAALLAPET</sequence>
<dbReference type="Pfam" id="PF24864">
    <property type="entry name" value="DUF7730"/>
    <property type="match status" value="1"/>
</dbReference>
<proteinExistence type="predicted"/>
<protein>
    <recommendedName>
        <fullName evidence="2">DUF7730 domain-containing protein</fullName>
    </recommendedName>
</protein>
<dbReference type="AlphaFoldDB" id="A0AAN7WDM3"/>
<dbReference type="EMBL" id="JAVRQU010000004">
    <property type="protein sequence ID" value="KAK5703762.1"/>
    <property type="molecule type" value="Genomic_DNA"/>
</dbReference>
<evidence type="ECO:0000313" key="4">
    <source>
        <dbReference type="Proteomes" id="UP001310594"/>
    </source>
</evidence>
<evidence type="ECO:0000256" key="1">
    <source>
        <dbReference type="SAM" id="MobiDB-lite"/>
    </source>
</evidence>
<gene>
    <name evidence="3" type="ORF">LTR97_002775</name>
</gene>
<dbReference type="Proteomes" id="UP001310594">
    <property type="component" value="Unassembled WGS sequence"/>
</dbReference>
<name>A0AAN7WDM3_9PEZI</name>
<comment type="caution">
    <text evidence="3">The sequence shown here is derived from an EMBL/GenBank/DDBJ whole genome shotgun (WGS) entry which is preliminary data.</text>
</comment>
<evidence type="ECO:0000259" key="2">
    <source>
        <dbReference type="Pfam" id="PF24864"/>
    </source>
</evidence>